<reference evidence="8 9" key="1">
    <citation type="submission" date="2016-10" db="EMBL/GenBank/DDBJ databases">
        <authorList>
            <person name="de Groot N.N."/>
        </authorList>
    </citation>
    <scope>NUCLEOTIDE SEQUENCE [LARGE SCALE GENOMIC DNA]</scope>
    <source>
        <strain evidence="8 9">DSM 9236</strain>
    </source>
</reference>
<evidence type="ECO:0000259" key="7">
    <source>
        <dbReference type="PROSITE" id="PS51918"/>
    </source>
</evidence>
<feature type="domain" description="Radical SAM core" evidence="7">
    <location>
        <begin position="121"/>
        <end position="353"/>
    </location>
</feature>
<dbReference type="GO" id="GO:0051539">
    <property type="term" value="F:4 iron, 4 sulfur cluster binding"/>
    <property type="evidence" value="ECO:0007669"/>
    <property type="project" value="UniProtKB-KW"/>
</dbReference>
<dbReference type="STRING" id="1123323.SAMN05216245_12417"/>
<dbReference type="SFLD" id="SFLDG01384">
    <property type="entry name" value="thioether_bond_formation_requi"/>
    <property type="match status" value="1"/>
</dbReference>
<name>A0A1I2DW46_9FIRM</name>
<proteinExistence type="predicted"/>
<evidence type="ECO:0000256" key="5">
    <source>
        <dbReference type="ARBA" id="ARBA00023004"/>
    </source>
</evidence>
<keyword evidence="4" id="KW-0479">Metal-binding</keyword>
<evidence type="ECO:0000313" key="8">
    <source>
        <dbReference type="EMBL" id="SFE84463.1"/>
    </source>
</evidence>
<keyword evidence="3" id="KW-0949">S-adenosyl-L-methionine</keyword>
<dbReference type="EMBL" id="FONL01000024">
    <property type="protein sequence ID" value="SFE84463.1"/>
    <property type="molecule type" value="Genomic_DNA"/>
</dbReference>
<dbReference type="Pfam" id="PF04055">
    <property type="entry name" value="Radical_SAM"/>
    <property type="match status" value="1"/>
</dbReference>
<dbReference type="NCBIfam" id="TIGR03974">
    <property type="entry name" value="rSAM_six_Cys"/>
    <property type="match status" value="1"/>
</dbReference>
<dbReference type="PANTHER" id="PTHR43273">
    <property type="entry name" value="ANAEROBIC SULFATASE-MATURATING ENZYME HOMOLOG ASLB-RELATED"/>
    <property type="match status" value="1"/>
</dbReference>
<dbReference type="InterPro" id="IPR023867">
    <property type="entry name" value="Sulphatase_maturase_rSAM"/>
</dbReference>
<evidence type="ECO:0000313" key="9">
    <source>
        <dbReference type="Proteomes" id="UP000198896"/>
    </source>
</evidence>
<gene>
    <name evidence="8" type="ORF">SAMN05216245_12417</name>
</gene>
<dbReference type="Gene3D" id="3.20.20.70">
    <property type="entry name" value="Aldolase class I"/>
    <property type="match status" value="1"/>
</dbReference>
<comment type="cofactor">
    <cofactor evidence="1">
        <name>[4Fe-4S] cluster</name>
        <dbReference type="ChEBI" id="CHEBI:49883"/>
    </cofactor>
</comment>
<dbReference type="PANTHER" id="PTHR43273:SF8">
    <property type="entry name" value="RADICAL SAM DOMAIN PROTEIN"/>
    <property type="match status" value="1"/>
</dbReference>
<accession>A0A1I2DW46</accession>
<evidence type="ECO:0000256" key="4">
    <source>
        <dbReference type="ARBA" id="ARBA00022723"/>
    </source>
</evidence>
<keyword evidence="2" id="KW-0004">4Fe-4S</keyword>
<dbReference type="InterPro" id="IPR013785">
    <property type="entry name" value="Aldolase_TIM"/>
</dbReference>
<dbReference type="PROSITE" id="PS01305">
    <property type="entry name" value="MOAA_NIFB_PQQE"/>
    <property type="match status" value="1"/>
</dbReference>
<keyword evidence="6" id="KW-0411">Iron-sulfur</keyword>
<dbReference type="SFLD" id="SFLDG01386">
    <property type="entry name" value="main_SPASM_domain-containing"/>
    <property type="match status" value="1"/>
</dbReference>
<evidence type="ECO:0000256" key="2">
    <source>
        <dbReference type="ARBA" id="ARBA00022485"/>
    </source>
</evidence>
<dbReference type="SFLD" id="SFLDG01067">
    <property type="entry name" value="SPASM/twitch_domain_containing"/>
    <property type="match status" value="1"/>
</dbReference>
<dbReference type="CDD" id="cd21124">
    <property type="entry name" value="SPASM_CteB-like"/>
    <property type="match status" value="1"/>
</dbReference>
<keyword evidence="9" id="KW-1185">Reference proteome</keyword>
<dbReference type="GO" id="GO:0016491">
    <property type="term" value="F:oxidoreductase activity"/>
    <property type="evidence" value="ECO:0007669"/>
    <property type="project" value="InterPro"/>
</dbReference>
<evidence type="ECO:0000256" key="3">
    <source>
        <dbReference type="ARBA" id="ARBA00022691"/>
    </source>
</evidence>
<dbReference type="InterPro" id="IPR047602">
    <property type="entry name" value="SPASM_CteB-like"/>
</dbReference>
<sequence length="509" mass="57494">MRDSGLDTAAPAYRFCCRRIRSGVLNRKADNMENKLIHRMKVNEDLAVLDVNSGAVHLLDQAAYDILGIFNGNNDEETVAALKDLYEETELREILGELHELMEQGLLFSPEFDVPETFATEPVLKSLCLHVAHDCNLRCKYCFAGTGDFGGKRELMSAETGKKAIDFAIAGSRKRHNLEIDLFGGEPLVNFGVVKEIIQYARKREKEANKNIKLTLTTNGTLLNDEIIEFLNGNRVMVVLSLDGGKEMHDAMRPFPNQTGSYDAAVRGFKKIIQSRKGWNYYLRGTYTHFSTHFAEEVLKMTEVGREISMEPVVGTTEPYTLTEEDLPVLFAEYDKLAAEYLKRRRGKGEPFDFFHFNVALDNGPCVAKRLAGCGAGHEYYAITPSGDIYPCHQFVGREKYKMGTLDTGIVRPDLVKKFRNTHVMTKQKCKECWARFFCSGGCHANADLVNGDITIPYEYGCKIQKKRLECAIVLQALLMEDAKEGAEDMRPEIDNFKFQTGKTEEKVF</sequence>
<dbReference type="NCBIfam" id="TIGR04085">
    <property type="entry name" value="rSAM_more_4Fe4S"/>
    <property type="match status" value="1"/>
</dbReference>
<evidence type="ECO:0000256" key="1">
    <source>
        <dbReference type="ARBA" id="ARBA00001966"/>
    </source>
</evidence>
<dbReference type="InterPro" id="IPR007197">
    <property type="entry name" value="rSAM"/>
</dbReference>
<dbReference type="PROSITE" id="PS51918">
    <property type="entry name" value="RADICAL_SAM"/>
    <property type="match status" value="1"/>
</dbReference>
<dbReference type="InterPro" id="IPR058240">
    <property type="entry name" value="rSAM_sf"/>
</dbReference>
<protein>
    <recommendedName>
        <fullName evidence="7">Radical SAM core domain-containing protein</fullName>
    </recommendedName>
</protein>
<dbReference type="InterPro" id="IPR000385">
    <property type="entry name" value="MoaA_NifB_PqqE_Fe-S-bd_CS"/>
</dbReference>
<dbReference type="Proteomes" id="UP000198896">
    <property type="component" value="Unassembled WGS sequence"/>
</dbReference>
<dbReference type="InterPro" id="IPR024025">
    <property type="entry name" value="SCIFF_rSAM_maturase"/>
</dbReference>
<dbReference type="AlphaFoldDB" id="A0A1I2DW46"/>
<dbReference type="Pfam" id="PF13186">
    <property type="entry name" value="SPASM"/>
    <property type="match status" value="1"/>
</dbReference>
<dbReference type="InterPro" id="IPR023885">
    <property type="entry name" value="4Fe4S-binding_SPASM_dom"/>
</dbReference>
<evidence type="ECO:0000256" key="6">
    <source>
        <dbReference type="ARBA" id="ARBA00023014"/>
    </source>
</evidence>
<dbReference type="SFLD" id="SFLDS00029">
    <property type="entry name" value="Radical_SAM"/>
    <property type="match status" value="1"/>
</dbReference>
<organism evidence="8 9">
    <name type="scientific">Succiniclasticum ruminis DSM 9236</name>
    <dbReference type="NCBI Taxonomy" id="1123323"/>
    <lineage>
        <taxon>Bacteria</taxon>
        <taxon>Bacillati</taxon>
        <taxon>Bacillota</taxon>
        <taxon>Negativicutes</taxon>
        <taxon>Acidaminococcales</taxon>
        <taxon>Acidaminococcaceae</taxon>
        <taxon>Succiniclasticum</taxon>
    </lineage>
</organism>
<dbReference type="GO" id="GO:0046872">
    <property type="term" value="F:metal ion binding"/>
    <property type="evidence" value="ECO:0007669"/>
    <property type="project" value="UniProtKB-KW"/>
</dbReference>
<dbReference type="SUPFAM" id="SSF102114">
    <property type="entry name" value="Radical SAM enzymes"/>
    <property type="match status" value="1"/>
</dbReference>
<keyword evidence="5" id="KW-0408">Iron</keyword>